<keyword evidence="1" id="KW-1133">Transmembrane helix</keyword>
<sequence>MWQSNAWLTLAYAVIVLTAIDANTGGARQWRHRALWLFAASGIGAAAAAIGGHSPLIGALVGASVHALVASVFIWSCDEPAAGWRRLVVALISGWVVVSVLGSAWILTTAPAFAEGFVLLSLFLLAVLTAFAVVLGFLVSRSVAAAGPVLHPGRLAMIVVVSTAVLGGVGFYMVWAEGDKRSRLAGVPTRDEVFVAPAGEAAEPVAESASARVRKADIIDMLAAQSQPSIVQLGNLALLTGEEHWAERFREALLAEAEKRAFAGPAHSVKFGQYHAMLRALFYLELRRGQPALFSAAEQARIAEWLDAVLARSLTVEWVDLLYAIPFRNLPEGPYLNQEVGVGALSLLQHTVGDAELRERAGSYLRRKAVGWRGNFRNLDDALEYQDIWMSNAYALWRYTDALDPAEAPGAQLAVDWLTAQLLQAPVPLNYGLIGPFQPLDALTIAAFGLRDGEARWLLDQRLAKLRDSGGRLPSSLGWLWLWDDNVTPVRPQRRSIAIAGPTGYNFRPGAMAPDKLVLRGAGEPELFALFGQRNRGWHRYPATGTLIALFFGTEPLVTERIVDRYHHWLPAGRAKHRDKKIDRLSLNGPMVARSGIDAWIGGVTGVYSRWSQAAPAFAPLERFVLAGDLQVARMRMADWSGVDVVRTIAMRANRWLAVWDDLTGESGLARAVSWNLVGFEPGADAGRFLQDNGAAAGALVVADAHARLRSEPIVYASRPAWPAAAPDLRVMVESRSRLRTAVVFQAGEPLAVSGQVTDVAGVIRLGDAERLVFGGQGVWHVDGIASDAALLHTSATQQGARYRLFDATHLALAPEDRCIDRLAIRTADADRWTTEDAAAGTAFTGRLDFSPGSDADLTLRLCDGDGSG</sequence>
<proteinExistence type="predicted"/>
<evidence type="ECO:0000256" key="1">
    <source>
        <dbReference type="SAM" id="Phobius"/>
    </source>
</evidence>
<feature type="transmembrane region" description="Helical" evidence="1">
    <location>
        <begin position="87"/>
        <end position="107"/>
    </location>
</feature>
<evidence type="ECO:0000313" key="2">
    <source>
        <dbReference type="EMBL" id="MBK1631081.1"/>
    </source>
</evidence>
<comment type="caution">
    <text evidence="2">The sequence shown here is derived from an EMBL/GenBank/DDBJ whole genome shotgun (WGS) entry which is preliminary data.</text>
</comment>
<name>A0ABS1CGP4_9GAMM</name>
<feature type="transmembrane region" description="Helical" evidence="1">
    <location>
        <begin position="56"/>
        <end position="75"/>
    </location>
</feature>
<dbReference type="Proteomes" id="UP000748752">
    <property type="component" value="Unassembled WGS sequence"/>
</dbReference>
<organism evidence="2 3">
    <name type="scientific">Thiohalocapsa halophila</name>
    <dbReference type="NCBI Taxonomy" id="69359"/>
    <lineage>
        <taxon>Bacteria</taxon>
        <taxon>Pseudomonadati</taxon>
        <taxon>Pseudomonadota</taxon>
        <taxon>Gammaproteobacteria</taxon>
        <taxon>Chromatiales</taxon>
        <taxon>Chromatiaceae</taxon>
        <taxon>Thiohalocapsa</taxon>
    </lineage>
</organism>
<keyword evidence="1" id="KW-0812">Transmembrane</keyword>
<gene>
    <name evidence="2" type="ORF">CKO31_10075</name>
</gene>
<keyword evidence="1" id="KW-0472">Membrane</keyword>
<dbReference type="EMBL" id="NRRV01000021">
    <property type="protein sequence ID" value="MBK1631081.1"/>
    <property type="molecule type" value="Genomic_DNA"/>
</dbReference>
<keyword evidence="3" id="KW-1185">Reference proteome</keyword>
<reference evidence="2 3" key="1">
    <citation type="journal article" date="2020" name="Microorganisms">
        <title>Osmotic Adaptation and Compatible Solute Biosynthesis of Phototrophic Bacteria as Revealed from Genome Analyses.</title>
        <authorList>
            <person name="Imhoff J.F."/>
            <person name="Rahn T."/>
            <person name="Kunzel S."/>
            <person name="Keller A."/>
            <person name="Neulinger S.C."/>
        </authorList>
    </citation>
    <scope>NUCLEOTIDE SEQUENCE [LARGE SCALE GENOMIC DNA]</scope>
    <source>
        <strain evidence="2 3">DSM 6210</strain>
    </source>
</reference>
<feature type="transmembrane region" description="Helical" evidence="1">
    <location>
        <begin position="6"/>
        <end position="22"/>
    </location>
</feature>
<evidence type="ECO:0000313" key="3">
    <source>
        <dbReference type="Proteomes" id="UP000748752"/>
    </source>
</evidence>
<feature type="transmembrane region" description="Helical" evidence="1">
    <location>
        <begin position="155"/>
        <end position="175"/>
    </location>
</feature>
<feature type="transmembrane region" description="Helical" evidence="1">
    <location>
        <begin position="34"/>
        <end position="50"/>
    </location>
</feature>
<protein>
    <submittedName>
        <fullName evidence="2">Uncharacterized protein</fullName>
    </submittedName>
</protein>
<feature type="transmembrane region" description="Helical" evidence="1">
    <location>
        <begin position="119"/>
        <end position="143"/>
    </location>
</feature>
<accession>A0ABS1CGP4</accession>